<dbReference type="EMBL" id="POUA01000091">
    <property type="protein sequence ID" value="PZG46966.1"/>
    <property type="molecule type" value="Genomic_DNA"/>
</dbReference>
<gene>
    <name evidence="2" type="ORF">C1I98_13950</name>
</gene>
<sequence>MLTGVVAALSALTACGQQASSSGVASVAGTGRAGASASPSPSVSADPAKFARCMREHGIKINESKGGGMVTARVTKGDKTKMEEAHKACGKYIEGAIAERMNDPKTHDAMVKFAACMRENGIDMPDPQPGKGFPALAKPAKRPRGDAAMEKAVKACQDHLPGGRTKRP</sequence>
<feature type="region of interest" description="Disordered" evidence="1">
    <location>
        <begin position="27"/>
        <end position="46"/>
    </location>
</feature>
<comment type="caution">
    <text evidence="2">The sequence shown here is derived from an EMBL/GenBank/DDBJ whole genome shotgun (WGS) entry which is preliminary data.</text>
</comment>
<dbReference type="Proteomes" id="UP000248544">
    <property type="component" value="Unassembled WGS sequence"/>
</dbReference>
<evidence type="ECO:0000313" key="3">
    <source>
        <dbReference type="Proteomes" id="UP000248544"/>
    </source>
</evidence>
<proteinExistence type="predicted"/>
<evidence type="ECO:0000313" key="2">
    <source>
        <dbReference type="EMBL" id="PZG46966.1"/>
    </source>
</evidence>
<feature type="region of interest" description="Disordered" evidence="1">
    <location>
        <begin position="124"/>
        <end position="148"/>
    </location>
</feature>
<name>A0A2W2GB44_9ACTN</name>
<accession>A0A2W2GB44</accession>
<dbReference type="AlphaFoldDB" id="A0A2W2GB44"/>
<keyword evidence="3" id="KW-1185">Reference proteome</keyword>
<organism evidence="2 3">
    <name type="scientific">Spongiactinospora gelatinilytica</name>
    <dbReference type="NCBI Taxonomy" id="2666298"/>
    <lineage>
        <taxon>Bacteria</taxon>
        <taxon>Bacillati</taxon>
        <taxon>Actinomycetota</taxon>
        <taxon>Actinomycetes</taxon>
        <taxon>Streptosporangiales</taxon>
        <taxon>Streptosporangiaceae</taxon>
        <taxon>Spongiactinospora</taxon>
    </lineage>
</organism>
<reference evidence="2 3" key="1">
    <citation type="submission" date="2018-01" db="EMBL/GenBank/DDBJ databases">
        <title>Draft genome sequence of Sphaerisporangium sp. 7K107.</title>
        <authorList>
            <person name="Sahin N."/>
            <person name="Saygin H."/>
            <person name="Ay H."/>
        </authorList>
    </citation>
    <scope>NUCLEOTIDE SEQUENCE [LARGE SCALE GENOMIC DNA]</scope>
    <source>
        <strain evidence="2 3">7K107</strain>
    </source>
</reference>
<evidence type="ECO:0000256" key="1">
    <source>
        <dbReference type="SAM" id="MobiDB-lite"/>
    </source>
</evidence>
<protein>
    <submittedName>
        <fullName evidence="2">Uncharacterized protein</fullName>
    </submittedName>
</protein>